<dbReference type="Gene3D" id="3.40.50.1110">
    <property type="entry name" value="SGNH hydrolase"/>
    <property type="match status" value="1"/>
</dbReference>
<dbReference type="PANTHER" id="PTHR37834:SF2">
    <property type="entry name" value="ESTERASE, SGNH HYDROLASE-TYPE"/>
    <property type="match status" value="1"/>
</dbReference>
<dbReference type="InterPro" id="IPR036514">
    <property type="entry name" value="SGNH_hydro_sf"/>
</dbReference>
<keyword evidence="2" id="KW-1185">Reference proteome</keyword>
<dbReference type="InterPro" id="IPR001087">
    <property type="entry name" value="GDSL"/>
</dbReference>
<dbReference type="Proteomes" id="UP001153069">
    <property type="component" value="Unassembled WGS sequence"/>
</dbReference>
<dbReference type="EMBL" id="CAICTM010001837">
    <property type="protein sequence ID" value="CAB9526505.1"/>
    <property type="molecule type" value="Genomic_DNA"/>
</dbReference>
<reference evidence="1" key="1">
    <citation type="submission" date="2020-06" db="EMBL/GenBank/DDBJ databases">
        <authorList>
            <consortium name="Plant Systems Biology data submission"/>
        </authorList>
    </citation>
    <scope>NUCLEOTIDE SEQUENCE</scope>
    <source>
        <strain evidence="1">D6</strain>
    </source>
</reference>
<organism evidence="1 2">
    <name type="scientific">Seminavis robusta</name>
    <dbReference type="NCBI Taxonomy" id="568900"/>
    <lineage>
        <taxon>Eukaryota</taxon>
        <taxon>Sar</taxon>
        <taxon>Stramenopiles</taxon>
        <taxon>Ochrophyta</taxon>
        <taxon>Bacillariophyta</taxon>
        <taxon>Bacillariophyceae</taxon>
        <taxon>Bacillariophycidae</taxon>
        <taxon>Naviculales</taxon>
        <taxon>Naviculaceae</taxon>
        <taxon>Seminavis</taxon>
    </lineage>
</organism>
<accession>A0A9N8EXE7</accession>
<proteinExistence type="predicted"/>
<gene>
    <name evidence="1" type="ORF">SEMRO_1839_G300880.1</name>
</gene>
<dbReference type="Pfam" id="PF00657">
    <property type="entry name" value="Lipase_GDSL"/>
    <property type="match status" value="1"/>
</dbReference>
<dbReference type="PANTHER" id="PTHR37834">
    <property type="entry name" value="GDSL-LIKE LIPASE/ACYLHYDROLASE DOMAIN PROTEIN (AFU_ORTHOLOGUE AFUA_2G00620)"/>
    <property type="match status" value="1"/>
</dbReference>
<protein>
    <submittedName>
        <fullName evidence="1">Inherit from NOG: lipolytic protein G-D-S-L family</fullName>
    </submittedName>
</protein>
<dbReference type="InterPro" id="IPR052762">
    <property type="entry name" value="PCW_deacetylase/CE"/>
</dbReference>
<evidence type="ECO:0000313" key="1">
    <source>
        <dbReference type="EMBL" id="CAB9526505.1"/>
    </source>
</evidence>
<dbReference type="GO" id="GO:0016788">
    <property type="term" value="F:hydrolase activity, acting on ester bonds"/>
    <property type="evidence" value="ECO:0007669"/>
    <property type="project" value="InterPro"/>
</dbReference>
<dbReference type="OrthoDB" id="426133at2759"/>
<dbReference type="SUPFAM" id="SSF52266">
    <property type="entry name" value="SGNH hydrolase"/>
    <property type="match status" value="1"/>
</dbReference>
<dbReference type="AlphaFoldDB" id="A0A9N8EXE7"/>
<comment type="caution">
    <text evidence="1">The sequence shown here is derived from an EMBL/GenBank/DDBJ whole genome shotgun (WGS) entry which is preliminary data.</text>
</comment>
<evidence type="ECO:0000313" key="2">
    <source>
        <dbReference type="Proteomes" id="UP001153069"/>
    </source>
</evidence>
<sequence length="399" mass="44256">MTKSKLLEATNYATYILGRHLLDQGAVKIDWPGVRLDFDGPFTQTSSIQVRMTGNGATFGYRLTPIGEDQHSLSKDEDNEFVIVSSRRNRMKDYPLLSLANATAKLDPNASYKLSIWKMGDPCNGGSTIAGLVVDNACPAIPAEKPCMSLPLPDRKLIEFVGDSNTVGYGIKGKRSGFFYHVLCEIPLIACFNAPKRLVKTTDATRSWAPLIAHALEADHHVIAWSGIGAQHSAWSNTTMNHAYGRLLASDPKTYVKELPGPPPDAVIVMIGQNDTVNTITNPARLQESFSTLLKQIRQYRPAPIPILLVVPTPDSSMACVRTNKENKKKATMLNQAWKSVIMSSDQDWSHVHLIENNHVPSLHSQDDYGMFLHWNESGNEKWARGLLPKVKGILKWDQ</sequence>
<name>A0A9N8EXE7_9STRA</name>